<gene>
    <name evidence="2" type="ORF">Tci_594698</name>
</gene>
<protein>
    <submittedName>
        <fullName evidence="2">Uncharacterized protein</fullName>
    </submittedName>
</protein>
<feature type="compositionally biased region" description="Low complexity" evidence="1">
    <location>
        <begin position="174"/>
        <end position="183"/>
    </location>
</feature>
<evidence type="ECO:0000256" key="1">
    <source>
        <dbReference type="SAM" id="MobiDB-lite"/>
    </source>
</evidence>
<organism evidence="2">
    <name type="scientific">Tanacetum cinerariifolium</name>
    <name type="common">Dalmatian daisy</name>
    <name type="synonym">Chrysanthemum cinerariifolium</name>
    <dbReference type="NCBI Taxonomy" id="118510"/>
    <lineage>
        <taxon>Eukaryota</taxon>
        <taxon>Viridiplantae</taxon>
        <taxon>Streptophyta</taxon>
        <taxon>Embryophyta</taxon>
        <taxon>Tracheophyta</taxon>
        <taxon>Spermatophyta</taxon>
        <taxon>Magnoliopsida</taxon>
        <taxon>eudicotyledons</taxon>
        <taxon>Gunneridae</taxon>
        <taxon>Pentapetalae</taxon>
        <taxon>asterids</taxon>
        <taxon>campanulids</taxon>
        <taxon>Asterales</taxon>
        <taxon>Asteraceae</taxon>
        <taxon>Asteroideae</taxon>
        <taxon>Anthemideae</taxon>
        <taxon>Anthemidinae</taxon>
        <taxon>Tanacetum</taxon>
    </lineage>
</organism>
<accession>A0A699JAP4</accession>
<feature type="region of interest" description="Disordered" evidence="1">
    <location>
        <begin position="77"/>
        <end position="107"/>
    </location>
</feature>
<reference evidence="2" key="1">
    <citation type="journal article" date="2019" name="Sci. Rep.">
        <title>Draft genome of Tanacetum cinerariifolium, the natural source of mosquito coil.</title>
        <authorList>
            <person name="Yamashiro T."/>
            <person name="Shiraishi A."/>
            <person name="Satake H."/>
            <person name="Nakayama K."/>
        </authorList>
    </citation>
    <scope>NUCLEOTIDE SEQUENCE</scope>
</reference>
<feature type="region of interest" description="Disordered" evidence="1">
    <location>
        <begin position="146"/>
        <end position="249"/>
    </location>
</feature>
<sequence>MHGSKNDSVLGMLKFVSKYEENKVYGKSIPDVMLSKEVMETKVYKTYLAFATGNVIPKKARKRTTSHIKESSLIADDNIIPDDPDVTEQSTRRRRQTGVTIRDRPTETKKKTLEQSLKLKGMEIISDVAMLEADTRKAIKASLHDFRSQHQAGGSSEGAGSKPEVPDESKGKTKNTNKGVGSKPKVLDVSKAKSSDQEISEEEPQGDEFVHTPDDYVPTDDETQDATNISQMDKNKAKRTKPSTGMERA</sequence>
<evidence type="ECO:0000313" key="2">
    <source>
        <dbReference type="EMBL" id="GFA22726.1"/>
    </source>
</evidence>
<name>A0A699JAP4_TANCI</name>
<feature type="compositionally biased region" description="Basic and acidic residues" evidence="1">
    <location>
        <begin position="185"/>
        <end position="196"/>
    </location>
</feature>
<dbReference type="AlphaFoldDB" id="A0A699JAP4"/>
<proteinExistence type="predicted"/>
<comment type="caution">
    <text evidence="2">The sequence shown here is derived from an EMBL/GenBank/DDBJ whole genome shotgun (WGS) entry which is preliminary data.</text>
</comment>
<dbReference type="EMBL" id="BKCJ010388847">
    <property type="protein sequence ID" value="GFA22726.1"/>
    <property type="molecule type" value="Genomic_DNA"/>
</dbReference>